<proteinExistence type="predicted"/>
<organism evidence="1 2">
    <name type="scientific">Baudoinia panamericana (strain UAMH 10762)</name>
    <name type="common">Angels' share fungus</name>
    <name type="synonym">Baudoinia compniacensis (strain UAMH 10762)</name>
    <dbReference type="NCBI Taxonomy" id="717646"/>
    <lineage>
        <taxon>Eukaryota</taxon>
        <taxon>Fungi</taxon>
        <taxon>Dikarya</taxon>
        <taxon>Ascomycota</taxon>
        <taxon>Pezizomycotina</taxon>
        <taxon>Dothideomycetes</taxon>
        <taxon>Dothideomycetidae</taxon>
        <taxon>Mycosphaerellales</taxon>
        <taxon>Teratosphaeriaceae</taxon>
        <taxon>Baudoinia</taxon>
    </lineage>
</organism>
<dbReference type="Proteomes" id="UP000011761">
    <property type="component" value="Unassembled WGS sequence"/>
</dbReference>
<name>M2NCW9_BAUPA</name>
<dbReference type="RefSeq" id="XP_007676173.1">
    <property type="nucleotide sequence ID" value="XM_007677983.1"/>
</dbReference>
<keyword evidence="2" id="KW-1185">Reference proteome</keyword>
<feature type="non-terminal residue" evidence="1">
    <location>
        <position position="92"/>
    </location>
</feature>
<sequence length="92" mass="10305">MVYRLLQPSERSADLCSLVRHEVMLRCCAAISDDHVACLAARSDLQTTFSYQRTRSRHEALEARPTGNIVTPQTAIHGWLPDPGITKVQMLV</sequence>
<accession>M2NCW9</accession>
<evidence type="ECO:0000313" key="1">
    <source>
        <dbReference type="EMBL" id="EMC96775.1"/>
    </source>
</evidence>
<gene>
    <name evidence="1" type="ORF">BAUCODRAFT_34170</name>
</gene>
<dbReference type="EMBL" id="KB445555">
    <property type="protein sequence ID" value="EMC96775.1"/>
    <property type="molecule type" value="Genomic_DNA"/>
</dbReference>
<reference evidence="1 2" key="1">
    <citation type="journal article" date="2012" name="PLoS Pathog.">
        <title>Diverse lifestyles and strategies of plant pathogenesis encoded in the genomes of eighteen Dothideomycetes fungi.</title>
        <authorList>
            <person name="Ohm R.A."/>
            <person name="Feau N."/>
            <person name="Henrissat B."/>
            <person name="Schoch C.L."/>
            <person name="Horwitz B.A."/>
            <person name="Barry K.W."/>
            <person name="Condon B.J."/>
            <person name="Copeland A.C."/>
            <person name="Dhillon B."/>
            <person name="Glaser F."/>
            <person name="Hesse C.N."/>
            <person name="Kosti I."/>
            <person name="LaButti K."/>
            <person name="Lindquist E.A."/>
            <person name="Lucas S."/>
            <person name="Salamov A.A."/>
            <person name="Bradshaw R.E."/>
            <person name="Ciuffetti L."/>
            <person name="Hamelin R.C."/>
            <person name="Kema G.H.J."/>
            <person name="Lawrence C."/>
            <person name="Scott J.A."/>
            <person name="Spatafora J.W."/>
            <person name="Turgeon B.G."/>
            <person name="de Wit P.J.G.M."/>
            <person name="Zhong S."/>
            <person name="Goodwin S.B."/>
            <person name="Grigoriev I.V."/>
        </authorList>
    </citation>
    <scope>NUCLEOTIDE SEQUENCE [LARGE SCALE GENOMIC DNA]</scope>
    <source>
        <strain evidence="1 2">UAMH 10762</strain>
    </source>
</reference>
<evidence type="ECO:0000313" key="2">
    <source>
        <dbReference type="Proteomes" id="UP000011761"/>
    </source>
</evidence>
<protein>
    <submittedName>
        <fullName evidence="1">Uncharacterized protein</fullName>
    </submittedName>
</protein>
<dbReference type="HOGENOM" id="CLU_2418932_0_0_1"/>
<dbReference type="GeneID" id="19112348"/>
<dbReference type="AlphaFoldDB" id="M2NCW9"/>
<dbReference type="KEGG" id="bcom:BAUCODRAFT_34170"/>